<evidence type="ECO:0000313" key="2">
    <source>
        <dbReference type="EMBL" id="EYB98528.1"/>
    </source>
</evidence>
<organism evidence="2 3">
    <name type="scientific">Ancylostoma ceylanicum</name>
    <dbReference type="NCBI Taxonomy" id="53326"/>
    <lineage>
        <taxon>Eukaryota</taxon>
        <taxon>Metazoa</taxon>
        <taxon>Ecdysozoa</taxon>
        <taxon>Nematoda</taxon>
        <taxon>Chromadorea</taxon>
        <taxon>Rhabditida</taxon>
        <taxon>Rhabditina</taxon>
        <taxon>Rhabditomorpha</taxon>
        <taxon>Strongyloidea</taxon>
        <taxon>Ancylostomatidae</taxon>
        <taxon>Ancylostomatinae</taxon>
        <taxon>Ancylostoma</taxon>
    </lineage>
</organism>
<proteinExistence type="predicted"/>
<dbReference type="EMBL" id="JARK01001466">
    <property type="protein sequence ID" value="EYB98528.1"/>
    <property type="molecule type" value="Genomic_DNA"/>
</dbReference>
<gene>
    <name evidence="2" type="primary">Acey_s0130.g1521</name>
    <name evidence="2" type="ORF">Y032_0130g1521</name>
</gene>
<sequence length="88" mass="9745">MCTKGHKSDENPVFGRVQSNVRGPFGRSDPCSIGSTAPHRFSKLLQTPLRPLPGKRVQRPFYDILCISPESTCRGDVQSASRSNTKTR</sequence>
<reference evidence="3" key="1">
    <citation type="journal article" date="2015" name="Nat. Genet.">
        <title>The genome and transcriptome of the zoonotic hookworm Ancylostoma ceylanicum identify infection-specific gene families.</title>
        <authorList>
            <person name="Schwarz E.M."/>
            <person name="Hu Y."/>
            <person name="Antoshechkin I."/>
            <person name="Miller M.M."/>
            <person name="Sternberg P.W."/>
            <person name="Aroian R.V."/>
        </authorList>
    </citation>
    <scope>NUCLEOTIDE SEQUENCE</scope>
    <source>
        <strain evidence="3">HY135</strain>
    </source>
</reference>
<protein>
    <submittedName>
        <fullName evidence="2">Uncharacterized protein</fullName>
    </submittedName>
</protein>
<dbReference type="AlphaFoldDB" id="A0A016T6G4"/>
<feature type="region of interest" description="Disordered" evidence="1">
    <location>
        <begin position="1"/>
        <end position="28"/>
    </location>
</feature>
<comment type="caution">
    <text evidence="2">The sequence shown here is derived from an EMBL/GenBank/DDBJ whole genome shotgun (WGS) entry which is preliminary data.</text>
</comment>
<name>A0A016T6G4_9BILA</name>
<evidence type="ECO:0000313" key="3">
    <source>
        <dbReference type="Proteomes" id="UP000024635"/>
    </source>
</evidence>
<keyword evidence="3" id="KW-1185">Reference proteome</keyword>
<accession>A0A016T6G4</accession>
<dbReference type="Proteomes" id="UP000024635">
    <property type="component" value="Unassembled WGS sequence"/>
</dbReference>
<feature type="compositionally biased region" description="Basic and acidic residues" evidence="1">
    <location>
        <begin position="1"/>
        <end position="10"/>
    </location>
</feature>
<evidence type="ECO:0000256" key="1">
    <source>
        <dbReference type="SAM" id="MobiDB-lite"/>
    </source>
</evidence>